<reference evidence="1 2" key="1">
    <citation type="submission" date="2011-08" db="EMBL/GenBank/DDBJ databases">
        <authorList>
            <person name="Weinstock G."/>
            <person name="Sodergren E."/>
            <person name="Clifton S."/>
            <person name="Fulton L."/>
            <person name="Fulton B."/>
            <person name="Courtney L."/>
            <person name="Fronick C."/>
            <person name="Harrison M."/>
            <person name="Strong C."/>
            <person name="Farmer C."/>
            <person name="Delahaunty K."/>
            <person name="Markovic C."/>
            <person name="Hall O."/>
            <person name="Minx P."/>
            <person name="Tomlinson C."/>
            <person name="Mitreva M."/>
            <person name="Hou S."/>
            <person name="Chen J."/>
            <person name="Wollam A."/>
            <person name="Pepin K.H."/>
            <person name="Johnson M."/>
            <person name="Bhonagiri V."/>
            <person name="Zhang X."/>
            <person name="Suruliraj S."/>
            <person name="Warren W."/>
            <person name="Chinwalla A."/>
            <person name="Mardis E.R."/>
            <person name="Wilson R.K."/>
        </authorList>
    </citation>
    <scope>NUCLEOTIDE SEQUENCE [LARGE SCALE GENOMIC DNA]</scope>
    <source>
        <strain evidence="1 2">ATCC 51873</strain>
    </source>
</reference>
<comment type="caution">
    <text evidence="1">The sequence shown here is derived from an EMBL/GenBank/DDBJ whole genome shotgun (WGS) entry which is preliminary data.</text>
</comment>
<dbReference type="EMBL" id="AGCI01000026">
    <property type="protein sequence ID" value="EHM44950.1"/>
    <property type="molecule type" value="Genomic_DNA"/>
</dbReference>
<protein>
    <submittedName>
        <fullName evidence="1">Uncharacterized protein</fullName>
    </submittedName>
</protein>
<dbReference type="AlphaFoldDB" id="G9Y3Y3"/>
<accession>G9Y3Y3</accession>
<organism evidence="1 2">
    <name type="scientific">Hafnia alvei ATCC 51873</name>
    <dbReference type="NCBI Taxonomy" id="1002364"/>
    <lineage>
        <taxon>Bacteria</taxon>
        <taxon>Pseudomonadati</taxon>
        <taxon>Pseudomonadota</taxon>
        <taxon>Gammaproteobacteria</taxon>
        <taxon>Enterobacterales</taxon>
        <taxon>Hafniaceae</taxon>
        <taxon>Hafnia</taxon>
    </lineage>
</organism>
<gene>
    <name evidence="1" type="ORF">HMPREF0454_01263</name>
</gene>
<dbReference type="HOGENOM" id="CLU_3099422_0_0_6"/>
<sequence>MCSILRANAKALFNFAPCKVVGGVRRYDHIGVFPLKSNLSERCYADGGLAP</sequence>
<dbReference type="RefSeq" id="WP_004090933.1">
    <property type="nucleotide sequence ID" value="NZ_JH417502.1"/>
</dbReference>
<dbReference type="Proteomes" id="UP000005959">
    <property type="component" value="Unassembled WGS sequence"/>
</dbReference>
<name>G9Y3Y3_HAFAL</name>
<proteinExistence type="predicted"/>
<evidence type="ECO:0000313" key="1">
    <source>
        <dbReference type="EMBL" id="EHM44950.1"/>
    </source>
</evidence>
<dbReference type="PATRIC" id="fig|1002364.3.peg.1160"/>
<evidence type="ECO:0000313" key="2">
    <source>
        <dbReference type="Proteomes" id="UP000005959"/>
    </source>
</evidence>